<evidence type="ECO:0000313" key="3">
    <source>
        <dbReference type="Proteomes" id="UP000435112"/>
    </source>
</evidence>
<protein>
    <submittedName>
        <fullName evidence="2">Uncharacterized protein</fullName>
    </submittedName>
</protein>
<dbReference type="Proteomes" id="UP000435112">
    <property type="component" value="Unassembled WGS sequence"/>
</dbReference>
<dbReference type="EMBL" id="QXFU01000803">
    <property type="protein sequence ID" value="KAE9020064.1"/>
    <property type="molecule type" value="Genomic_DNA"/>
</dbReference>
<evidence type="ECO:0000256" key="1">
    <source>
        <dbReference type="SAM" id="MobiDB-lite"/>
    </source>
</evidence>
<organism evidence="2 3">
    <name type="scientific">Phytophthora rubi</name>
    <dbReference type="NCBI Taxonomy" id="129364"/>
    <lineage>
        <taxon>Eukaryota</taxon>
        <taxon>Sar</taxon>
        <taxon>Stramenopiles</taxon>
        <taxon>Oomycota</taxon>
        <taxon>Peronosporomycetes</taxon>
        <taxon>Peronosporales</taxon>
        <taxon>Peronosporaceae</taxon>
        <taxon>Phytophthora</taxon>
    </lineage>
</organism>
<feature type="compositionally biased region" description="Polar residues" evidence="1">
    <location>
        <begin position="1"/>
        <end position="11"/>
    </location>
</feature>
<proteinExistence type="predicted"/>
<gene>
    <name evidence="2" type="ORF">PR002_g12619</name>
</gene>
<evidence type="ECO:0000313" key="2">
    <source>
        <dbReference type="EMBL" id="KAE9020064.1"/>
    </source>
</evidence>
<comment type="caution">
    <text evidence="2">The sequence shown here is derived from an EMBL/GenBank/DDBJ whole genome shotgun (WGS) entry which is preliminary data.</text>
</comment>
<dbReference type="AlphaFoldDB" id="A0A6A3LUW3"/>
<sequence length="41" mass="4675">MTLQVDTSSTRPKSEALGRTPMEPRTPKLEEQQQQRSNGFN</sequence>
<accession>A0A6A3LUW3</accession>
<feature type="region of interest" description="Disordered" evidence="1">
    <location>
        <begin position="1"/>
        <end position="41"/>
    </location>
</feature>
<reference evidence="2 3" key="1">
    <citation type="submission" date="2018-09" db="EMBL/GenBank/DDBJ databases">
        <title>Genomic investigation of the strawberry pathogen Phytophthora fragariae indicates pathogenicity is determined by transcriptional variation in three key races.</title>
        <authorList>
            <person name="Adams T.M."/>
            <person name="Armitage A.D."/>
            <person name="Sobczyk M.K."/>
            <person name="Bates H.J."/>
            <person name="Dunwell J.M."/>
            <person name="Nellist C.F."/>
            <person name="Harrison R.J."/>
        </authorList>
    </citation>
    <scope>NUCLEOTIDE SEQUENCE [LARGE SCALE GENOMIC DNA]</scope>
    <source>
        <strain evidence="2 3">SCRP324</strain>
    </source>
</reference>
<name>A0A6A3LUW3_9STRA</name>